<accession>A0A1L3SXR4</accession>
<evidence type="ECO:0000313" key="2">
    <source>
        <dbReference type="Proteomes" id="UP000182840"/>
    </source>
</evidence>
<dbReference type="AlphaFoldDB" id="A0A1L3SXR4"/>
<dbReference type="STRING" id="1670800.BSQ44_24255"/>
<evidence type="ECO:0000313" key="1">
    <source>
        <dbReference type="EMBL" id="APH74134.1"/>
    </source>
</evidence>
<dbReference type="EMBL" id="CP018171">
    <property type="protein sequence ID" value="APH74134.1"/>
    <property type="molecule type" value="Genomic_DNA"/>
</dbReference>
<sequence length="170" mass="18968">MKSGFQQALERAHTDVRFRIQMEEAMADALVAACLARGYCLSVNDGGEWVVKRSTDKAQIMAALFSTDEDLIMVRRVDDVTKIGWFQLIYGNDGYDVISDYSANTICDEIWDTILRPLSDKMEDGQWSPVEGNLRGLLAEAERFIAGLSGGEPEGGKVDDLLTRIRKELT</sequence>
<protein>
    <submittedName>
        <fullName evidence="1">Uncharacterized protein</fullName>
    </submittedName>
</protein>
<dbReference type="OrthoDB" id="6626576at2"/>
<keyword evidence="2" id="KW-1185">Reference proteome</keyword>
<gene>
    <name evidence="1" type="ORF">BSQ44_24255</name>
</gene>
<proteinExistence type="predicted"/>
<dbReference type="KEGG" id="meso:BSQ44_24255"/>
<dbReference type="Proteomes" id="UP000182840">
    <property type="component" value="Chromosome"/>
</dbReference>
<name>A0A1L3SXR4_9HYPH</name>
<organism evidence="1 2">
    <name type="scientific">Aquibium oceanicum</name>
    <dbReference type="NCBI Taxonomy" id="1670800"/>
    <lineage>
        <taxon>Bacteria</taxon>
        <taxon>Pseudomonadati</taxon>
        <taxon>Pseudomonadota</taxon>
        <taxon>Alphaproteobacteria</taxon>
        <taxon>Hyphomicrobiales</taxon>
        <taxon>Phyllobacteriaceae</taxon>
        <taxon>Aquibium</taxon>
    </lineage>
</organism>
<reference evidence="2" key="1">
    <citation type="submission" date="2016-11" db="EMBL/GenBank/DDBJ databases">
        <title>Mesorhizobium oceanicum sp. nov., isolated from deep seawater in South China Sea.</title>
        <authorList>
            <person name="Fu G.-Y."/>
        </authorList>
    </citation>
    <scope>NUCLEOTIDE SEQUENCE [LARGE SCALE GENOMIC DNA]</scope>
    <source>
        <strain evidence="2">B7</strain>
    </source>
</reference>
<dbReference type="RefSeq" id="WP_072607596.1">
    <property type="nucleotide sequence ID" value="NZ_CP018171.1"/>
</dbReference>